<comment type="subunit">
    <text evidence="4">The complex is composed of two ATP-binding proteins (PstB), two transmembrane proteins (PstC and PstA) and a solute-binding protein (PstS).</text>
</comment>
<dbReference type="KEGG" id="cmic:caldi_26840"/>
<keyword evidence="5" id="KW-0592">Phosphate transport</keyword>
<dbReference type="CDD" id="cd13653">
    <property type="entry name" value="PBP2_phosphate_like_1"/>
    <property type="match status" value="1"/>
</dbReference>
<dbReference type="Proteomes" id="UP001163687">
    <property type="component" value="Chromosome"/>
</dbReference>
<dbReference type="GO" id="GO:0005886">
    <property type="term" value="C:plasma membrane"/>
    <property type="evidence" value="ECO:0007669"/>
    <property type="project" value="UniProtKB-SubCell"/>
</dbReference>
<dbReference type="EMBL" id="AP025628">
    <property type="protein sequence ID" value="BDG61594.1"/>
    <property type="molecule type" value="Genomic_DNA"/>
</dbReference>
<protein>
    <submittedName>
        <fullName evidence="10">Phosphate ABC transporter substrate-binding protein</fullName>
    </submittedName>
</protein>
<dbReference type="AlphaFoldDB" id="A0AA35GAR8"/>
<keyword evidence="5" id="KW-0813">Transport</keyword>
<evidence type="ECO:0000256" key="5">
    <source>
        <dbReference type="ARBA" id="ARBA00022592"/>
    </source>
</evidence>
<dbReference type="PANTHER" id="PTHR30570">
    <property type="entry name" value="PERIPLASMIC PHOSPHATE BINDING COMPONENT OF PHOSPHATE ABC TRANSPORTER"/>
    <property type="match status" value="1"/>
</dbReference>
<dbReference type="Gene3D" id="3.40.190.10">
    <property type="entry name" value="Periplasmic binding protein-like II"/>
    <property type="match status" value="2"/>
</dbReference>
<evidence type="ECO:0000313" key="10">
    <source>
        <dbReference type="EMBL" id="BDG61594.1"/>
    </source>
</evidence>
<dbReference type="InterPro" id="IPR024370">
    <property type="entry name" value="PBP_domain"/>
</dbReference>
<dbReference type="SUPFAM" id="SSF53850">
    <property type="entry name" value="Periplasmic binding protein-like II"/>
    <property type="match status" value="1"/>
</dbReference>
<evidence type="ECO:0000256" key="1">
    <source>
        <dbReference type="ARBA" id="ARBA00002841"/>
    </source>
</evidence>
<evidence type="ECO:0000256" key="3">
    <source>
        <dbReference type="ARBA" id="ARBA00008725"/>
    </source>
</evidence>
<keyword evidence="11" id="KW-1185">Reference proteome</keyword>
<dbReference type="InterPro" id="IPR050811">
    <property type="entry name" value="Phosphate_ABC_transporter"/>
</dbReference>
<dbReference type="Pfam" id="PF12849">
    <property type="entry name" value="PBP_like_2"/>
    <property type="match status" value="1"/>
</dbReference>
<name>A0AA35GAR8_9FIRM</name>
<dbReference type="RefSeq" id="WP_264842229.1">
    <property type="nucleotide sequence ID" value="NZ_AP025628.1"/>
</dbReference>
<comment type="function">
    <text evidence="1">Part of the ABC transporter complex PstSACB involved in phosphate import.</text>
</comment>
<evidence type="ECO:0000259" key="9">
    <source>
        <dbReference type="Pfam" id="PF12849"/>
    </source>
</evidence>
<organism evidence="10 11">
    <name type="scientific">Caldinitratiruptor microaerophilus</name>
    <dbReference type="NCBI Taxonomy" id="671077"/>
    <lineage>
        <taxon>Bacteria</taxon>
        <taxon>Bacillati</taxon>
        <taxon>Bacillota</taxon>
        <taxon>Clostridia</taxon>
        <taxon>Eubacteriales</taxon>
        <taxon>Symbiobacteriaceae</taxon>
        <taxon>Caldinitratiruptor</taxon>
    </lineage>
</organism>
<comment type="subcellular location">
    <subcellularLocation>
        <location evidence="2">Cell membrane</location>
        <topology evidence="2">Lipid-anchor</topology>
    </subcellularLocation>
</comment>
<evidence type="ECO:0000256" key="2">
    <source>
        <dbReference type="ARBA" id="ARBA00004193"/>
    </source>
</evidence>
<dbReference type="GO" id="GO:0006817">
    <property type="term" value="P:phosphate ion transport"/>
    <property type="evidence" value="ECO:0007669"/>
    <property type="project" value="UniProtKB-KW"/>
</dbReference>
<reference evidence="10" key="1">
    <citation type="submission" date="2022-03" db="EMBL/GenBank/DDBJ databases">
        <title>Complete genome sequence of Caldinitratiruptor microaerophilus.</title>
        <authorList>
            <person name="Mukaiyama R."/>
            <person name="Nishiyama T."/>
            <person name="Ueda K."/>
        </authorList>
    </citation>
    <scope>NUCLEOTIDE SEQUENCE</scope>
    <source>
        <strain evidence="10">JCM 16183</strain>
    </source>
</reference>
<proteinExistence type="inferred from homology"/>
<evidence type="ECO:0000256" key="7">
    <source>
        <dbReference type="ARBA" id="ARBA00023139"/>
    </source>
</evidence>
<keyword evidence="8" id="KW-0449">Lipoprotein</keyword>
<evidence type="ECO:0000256" key="4">
    <source>
        <dbReference type="ARBA" id="ARBA00011529"/>
    </source>
</evidence>
<keyword evidence="7" id="KW-0564">Palmitate</keyword>
<sequence length="311" mass="31762">MRRAGLPGGARVPAAILLAVLAARMAPARGAGARLVPAAPSRVDVVGSDTALPLAVRWAEDFHRRRPDVRISVTGGGSAVGLACLAQGLCQVAASSRPAAPEERARARAAGRPLRAHPAALDAVAVIVHPSNPVPFLTFPQLRAIYSGRVTNWRQVGGPDRPVVALSRGAGSGTGQIFEEAVFGPPETRTGPDGLPRARQVPGSALLHDDVARTPEAIGYVGVGYVTPAVRAVPVARTPAESPVPPAVPLIAGGRYPLVRPILLYTAGASSTAALAFVDYALGPDGQARVAEAGFVPLALRTPARQGGGPG</sequence>
<evidence type="ECO:0000256" key="8">
    <source>
        <dbReference type="ARBA" id="ARBA00023288"/>
    </source>
</evidence>
<feature type="domain" description="PBP" evidence="9">
    <location>
        <begin position="38"/>
        <end position="283"/>
    </location>
</feature>
<keyword evidence="6" id="KW-0732">Signal</keyword>
<comment type="similarity">
    <text evidence="3">Belongs to the PstS family.</text>
</comment>
<gene>
    <name evidence="10" type="ORF">caldi_26840</name>
</gene>
<accession>A0AA35GAR8</accession>
<evidence type="ECO:0000313" key="11">
    <source>
        <dbReference type="Proteomes" id="UP001163687"/>
    </source>
</evidence>
<dbReference type="PANTHER" id="PTHR30570:SF1">
    <property type="entry name" value="PHOSPHATE-BINDING PROTEIN PSTS"/>
    <property type="match status" value="1"/>
</dbReference>
<evidence type="ECO:0000256" key="6">
    <source>
        <dbReference type="ARBA" id="ARBA00022729"/>
    </source>
</evidence>